<dbReference type="PANTHER" id="PTHR46638">
    <property type="entry name" value="CORRINOID ADENOSYLTRANSFERASE"/>
    <property type="match status" value="1"/>
</dbReference>
<dbReference type="GO" id="GO:0005524">
    <property type="term" value="F:ATP binding"/>
    <property type="evidence" value="ECO:0007669"/>
    <property type="project" value="InterPro"/>
</dbReference>
<dbReference type="STRING" id="1183438.GKIL_1753"/>
<sequence length="361" mass="38733">MELMEALGITRASRTRNLEIGRTHFYGGSGPSRILAAMGVALRSIGLGLCGSHSRVLLVRPEAATGEGACALHAIHTAYPHLVDLYQGPHPDWVGAGLIASNLYQLILLDGVEVDDALAAAIVGAPHPVEVILTGEQLPPALAGSIDLHSEHQCHCQTGIANTALIHGDGKGKSTSALGLLLTAVSRILSGEDTRPVSLIQLLKGGAGYSRVGPYTEDPAIAALQRMTGLVDHHHFGDDRVIFKRVPPDHPNVRRPADYTEAQAGWSLAQKHLLSGRYQAVLVDELNVALDLELLGDEGEGQRLVRSAMLLKQPDVAFIATGRCWLENPHSEQLLGSYQQHIEIRNSHHYGCASLRAGIDW</sequence>
<dbReference type="RefSeq" id="WP_023173121.1">
    <property type="nucleotide sequence ID" value="NC_022600.1"/>
</dbReference>
<proteinExistence type="predicted"/>
<reference evidence="1 2" key="1">
    <citation type="journal article" date="2013" name="PLoS ONE">
        <title>Cultivation and Complete Genome Sequencing of Gloeobacter kilaueensis sp. nov., from a Lava Cave in Kilauea Caldera, Hawai'i.</title>
        <authorList>
            <person name="Saw J.H."/>
            <person name="Schatz M."/>
            <person name="Brown M.V."/>
            <person name="Kunkel D.D."/>
            <person name="Foster J.S."/>
            <person name="Shick H."/>
            <person name="Christensen S."/>
            <person name="Hou S."/>
            <person name="Wan X."/>
            <person name="Donachie S.P."/>
        </authorList>
    </citation>
    <scope>NUCLEOTIDE SEQUENCE [LARGE SCALE GENOMIC DNA]</scope>
    <source>
        <strain evidence="2">JS</strain>
    </source>
</reference>
<name>U5QK53_GLOK1</name>
<dbReference type="Gene3D" id="3.40.50.300">
    <property type="entry name" value="P-loop containing nucleotide triphosphate hydrolases"/>
    <property type="match status" value="1"/>
</dbReference>
<dbReference type="InterPro" id="IPR003724">
    <property type="entry name" value="CblAdoTrfase_CobA"/>
</dbReference>
<keyword evidence="2" id="KW-1185">Reference proteome</keyword>
<dbReference type="OrthoDB" id="525127at2"/>
<dbReference type="GO" id="GO:0009236">
    <property type="term" value="P:cobalamin biosynthetic process"/>
    <property type="evidence" value="ECO:0007669"/>
    <property type="project" value="InterPro"/>
</dbReference>
<dbReference type="Proteomes" id="UP000017396">
    <property type="component" value="Chromosome"/>
</dbReference>
<dbReference type="GO" id="GO:0008817">
    <property type="term" value="F:corrinoid adenosyltransferase activity"/>
    <property type="evidence" value="ECO:0007669"/>
    <property type="project" value="InterPro"/>
</dbReference>
<dbReference type="eggNOG" id="COG2109">
    <property type="taxonomic scope" value="Bacteria"/>
</dbReference>
<gene>
    <name evidence="1" type="ORF">GKIL_1753</name>
</gene>
<protein>
    <submittedName>
        <fullName evidence="1">Cob(I)alamin adenosyltransferase</fullName>
    </submittedName>
</protein>
<dbReference type="EMBL" id="CP003587">
    <property type="protein sequence ID" value="AGY57999.1"/>
    <property type="molecule type" value="Genomic_DNA"/>
</dbReference>
<dbReference type="AlphaFoldDB" id="U5QK53"/>
<dbReference type="PANTHER" id="PTHR46638:SF1">
    <property type="entry name" value="CORRINOID ADENOSYLTRANSFERASE"/>
    <property type="match status" value="1"/>
</dbReference>
<organism evidence="1 2">
    <name type="scientific">Gloeobacter kilaueensis (strain ATCC BAA-2537 / CCAP 1431/1 / ULC 316 / JS1)</name>
    <dbReference type="NCBI Taxonomy" id="1183438"/>
    <lineage>
        <taxon>Bacteria</taxon>
        <taxon>Bacillati</taxon>
        <taxon>Cyanobacteriota</taxon>
        <taxon>Cyanophyceae</taxon>
        <taxon>Gloeobacterales</taxon>
        <taxon>Gloeobacteraceae</taxon>
        <taxon>Gloeobacter</taxon>
    </lineage>
</organism>
<accession>U5QK53</accession>
<dbReference type="KEGG" id="glj:GKIL_1753"/>
<dbReference type="Pfam" id="PF02572">
    <property type="entry name" value="CobA_CobO_BtuR"/>
    <property type="match status" value="1"/>
</dbReference>
<keyword evidence="1" id="KW-0808">Transferase</keyword>
<dbReference type="HOGENOM" id="CLU_733479_0_0_3"/>
<dbReference type="InterPro" id="IPR027417">
    <property type="entry name" value="P-loop_NTPase"/>
</dbReference>
<dbReference type="SUPFAM" id="SSF52540">
    <property type="entry name" value="P-loop containing nucleoside triphosphate hydrolases"/>
    <property type="match status" value="1"/>
</dbReference>
<evidence type="ECO:0000313" key="1">
    <source>
        <dbReference type="EMBL" id="AGY57999.1"/>
    </source>
</evidence>
<evidence type="ECO:0000313" key="2">
    <source>
        <dbReference type="Proteomes" id="UP000017396"/>
    </source>
</evidence>